<dbReference type="Pfam" id="PF00400">
    <property type="entry name" value="WD40"/>
    <property type="match status" value="4"/>
</dbReference>
<evidence type="ECO:0000256" key="1">
    <source>
        <dbReference type="ARBA" id="ARBA00022574"/>
    </source>
</evidence>
<dbReference type="AlphaFoldDB" id="A0A9K3GFM0"/>
<dbReference type="Proteomes" id="UP000265618">
    <property type="component" value="Unassembled WGS sequence"/>
</dbReference>
<dbReference type="InterPro" id="IPR019775">
    <property type="entry name" value="WD40_repeat_CS"/>
</dbReference>
<name>A0A9K3GFM0_9EUKA</name>
<proteinExistence type="predicted"/>
<dbReference type="InterPro" id="IPR036322">
    <property type="entry name" value="WD40_repeat_dom_sf"/>
</dbReference>
<dbReference type="PROSITE" id="PS50294">
    <property type="entry name" value="WD_REPEATS_REGION"/>
    <property type="match status" value="2"/>
</dbReference>
<dbReference type="OrthoDB" id="6262491at2759"/>
<dbReference type="Gene3D" id="2.130.10.10">
    <property type="entry name" value="YVTN repeat-like/Quinoprotein amine dehydrogenase"/>
    <property type="match status" value="2"/>
</dbReference>
<organism evidence="5 6">
    <name type="scientific">Kipferlia bialata</name>
    <dbReference type="NCBI Taxonomy" id="797122"/>
    <lineage>
        <taxon>Eukaryota</taxon>
        <taxon>Metamonada</taxon>
        <taxon>Carpediemonas-like organisms</taxon>
        <taxon>Kipferlia</taxon>
    </lineage>
</organism>
<dbReference type="InterPro" id="IPR001680">
    <property type="entry name" value="WD40_rpt"/>
</dbReference>
<dbReference type="InterPro" id="IPR015943">
    <property type="entry name" value="WD40/YVTN_repeat-like_dom_sf"/>
</dbReference>
<keyword evidence="1 3" id="KW-0853">WD repeat</keyword>
<feature type="compositionally biased region" description="Acidic residues" evidence="4">
    <location>
        <begin position="385"/>
        <end position="406"/>
    </location>
</feature>
<dbReference type="PROSITE" id="PS00678">
    <property type="entry name" value="WD_REPEATS_1"/>
    <property type="match status" value="1"/>
</dbReference>
<gene>
    <name evidence="5" type="ORF">KIPB_001538</name>
</gene>
<dbReference type="PANTHER" id="PTHR19848:SF8">
    <property type="entry name" value="F-BOX AND WD REPEAT DOMAIN CONTAINING 7"/>
    <property type="match status" value="1"/>
</dbReference>
<evidence type="ECO:0000256" key="2">
    <source>
        <dbReference type="ARBA" id="ARBA00022737"/>
    </source>
</evidence>
<dbReference type="SUPFAM" id="SSF50978">
    <property type="entry name" value="WD40 repeat-like"/>
    <property type="match status" value="1"/>
</dbReference>
<feature type="repeat" description="WD" evidence="3">
    <location>
        <begin position="210"/>
        <end position="243"/>
    </location>
</feature>
<keyword evidence="6" id="KW-1185">Reference proteome</keyword>
<evidence type="ECO:0000256" key="3">
    <source>
        <dbReference type="PROSITE-ProRule" id="PRU00221"/>
    </source>
</evidence>
<protein>
    <submittedName>
        <fullName evidence="5">Uncharacterized protein</fullName>
    </submittedName>
</protein>
<feature type="region of interest" description="Disordered" evidence="4">
    <location>
        <begin position="380"/>
        <end position="406"/>
    </location>
</feature>
<feature type="repeat" description="WD" evidence="3">
    <location>
        <begin position="74"/>
        <end position="115"/>
    </location>
</feature>
<keyword evidence="2" id="KW-0677">Repeat</keyword>
<evidence type="ECO:0000313" key="5">
    <source>
        <dbReference type="EMBL" id="GIQ80700.1"/>
    </source>
</evidence>
<reference evidence="5 6" key="1">
    <citation type="journal article" date="2018" name="PLoS ONE">
        <title>The draft genome of Kipferlia bialata reveals reductive genome evolution in fornicate parasites.</title>
        <authorList>
            <person name="Tanifuji G."/>
            <person name="Takabayashi S."/>
            <person name="Kume K."/>
            <person name="Takagi M."/>
            <person name="Nakayama T."/>
            <person name="Kamikawa R."/>
            <person name="Inagaki Y."/>
            <person name="Hashimoto T."/>
        </authorList>
    </citation>
    <scope>NUCLEOTIDE SEQUENCE [LARGE SCALE GENOMIC DNA]</scope>
    <source>
        <strain evidence="5">NY0173</strain>
    </source>
</reference>
<accession>A0A9K3GFM0</accession>
<feature type="repeat" description="WD" evidence="3">
    <location>
        <begin position="116"/>
        <end position="157"/>
    </location>
</feature>
<comment type="caution">
    <text evidence="5">The sequence shown here is derived from an EMBL/GenBank/DDBJ whole genome shotgun (WGS) entry which is preliminary data.</text>
</comment>
<dbReference type="EMBL" id="BDIP01000223">
    <property type="protein sequence ID" value="GIQ80700.1"/>
    <property type="molecule type" value="Genomic_DNA"/>
</dbReference>
<evidence type="ECO:0000256" key="4">
    <source>
        <dbReference type="SAM" id="MobiDB-lite"/>
    </source>
</evidence>
<dbReference type="PROSITE" id="PS50082">
    <property type="entry name" value="WD_REPEATS_2"/>
    <property type="match status" value="3"/>
</dbReference>
<sequence length="421" mass="46014">MFSGSGGVAHIETARPDLPNAGVAQALIPPFNQFLRVPYKVLAIETPSEFTYASGSGSTVRAWNWRNGKSRRAFKGHTGPVTSIALDYPAGLLYTGSWDQRIGVWDLKTGDNVKYVAEHLDFVKALAVFPEHKRLVSGDAKGVMKVWDTETMTVVQTIYHHSRSVDSIIRLGSSDLFCSASSDRAVCVWRLGAEAPEVSLPVSDDIAKNMAGHLTGVLDLVYDEGTGLLYTACADRFVRCWRLPQTSDGQAVMQWVSPHTLNTGVTAQVGTKYEEAAHDRILPVLSDWPLSIALSADRAHMVCGLRDGRVTVLDNSDGSVVGSVKPHKDGIASIECVSMLDSGDKDVPQSEQTPVECVVTGSWDFSLRRRRLGDLLAEIKGVDREEGEGEGEDSFEDTDDMLDDPEVAEMQRERLRAMLGM</sequence>
<evidence type="ECO:0000313" key="6">
    <source>
        <dbReference type="Proteomes" id="UP000265618"/>
    </source>
</evidence>
<dbReference type="SMART" id="SM00320">
    <property type="entry name" value="WD40"/>
    <property type="match status" value="6"/>
</dbReference>
<dbReference type="PANTHER" id="PTHR19848">
    <property type="entry name" value="WD40 REPEAT PROTEIN"/>
    <property type="match status" value="1"/>
</dbReference>